<dbReference type="Gene3D" id="3.30.1330.230">
    <property type="match status" value="1"/>
</dbReference>
<dbReference type="NCBIfam" id="TIGR03882">
    <property type="entry name" value="cyclo_dehyd_2"/>
    <property type="match status" value="1"/>
</dbReference>
<dbReference type="PROSITE" id="PS51664">
    <property type="entry name" value="YCAO"/>
    <property type="match status" value="1"/>
</dbReference>
<dbReference type="Gene3D" id="3.30.160.660">
    <property type="match status" value="1"/>
</dbReference>
<evidence type="ECO:0000313" key="2">
    <source>
        <dbReference type="EMBL" id="SFH60475.1"/>
    </source>
</evidence>
<dbReference type="Proteomes" id="UP000199377">
    <property type="component" value="Unassembled WGS sequence"/>
</dbReference>
<keyword evidence="2" id="KW-0687">Ribonucleoprotein</keyword>
<dbReference type="PANTHER" id="PTHR37809">
    <property type="entry name" value="RIBOSOMAL PROTEIN S12 METHYLTHIOTRANSFERASE ACCESSORY FACTOR YCAO"/>
    <property type="match status" value="1"/>
</dbReference>
<sequence length="766" mass="81889">MAEDLADKHLAIAPHFTVHQEASDRFLLFAEGRSLRLRGDLYSRLIPRLTGERTGARILAEIAADPGAAPDAGEQARRTLVSLYEAGQVVALAPGADVNRQAFWSEGGLPPAETELRLASARVAVAGLGRGAAAGSTGAGALTGMLMGSGFAPGDLRTAELVVALVDDYLDPALQDLARALGSERTWLPMRPGGRRALIGPLMGPGFGGATGGGCLACLLRRMAEHRPNDALAPAGAAGPRPARAWLPASLEMARAAATLEITRMALDEGETLSGALLEIDGATGERRLHRCWTFRDCPVCGPEAPPPPAAAEPFPLGEEASVDSEIGGWRAWSAEQALARLEPLVSDLTGIVSGIVPGHDHGRGLYVFNASQATRGGVDFTRNRRAGKPGAASGKGLTEAQARVSCLAEAVERYGSGWSGAEPRIRARLADLGEAAIRPEALLGFSERQYAERARINAQSSPLHHVPVPFDETAEVEWTPVWSLTHEATRWLPTRFCYHGYEPRGVPGDHPFALGDSNGCAAGATPAEAVLQGLLEVVERDAVAIWWYNRLARPGIALEGIADAFVERMLAVYAERGRQVHLLDLTTDVGIPAAVAVSSTIEGGGRILMGFGAHFDPRVAAERALTELNQIIAFDGPEGAEAEKAEFDGHLARWLETETLDRQPWMRPAAGALRDVRRMPRPEAPSLRGAVLEARDRLAACGIEMLVHDYARGDLPLACVKVVAPGMRHFWSRRGPGRLLEVPAKMGWRDRPAREEELNPIDFVL</sequence>
<protein>
    <submittedName>
        <fullName evidence="2">Ribosomal protein S12 methylthiotransferase accessory factor</fullName>
    </submittedName>
</protein>
<proteinExistence type="predicted"/>
<dbReference type="STRING" id="1114924.SAMN05216258_10121"/>
<dbReference type="NCBIfam" id="TIGR03604">
    <property type="entry name" value="TOMM_cyclo_SagD"/>
    <property type="match status" value="1"/>
</dbReference>
<dbReference type="AlphaFoldDB" id="A0A1I3BDT5"/>
<keyword evidence="2" id="KW-0689">Ribosomal protein</keyword>
<dbReference type="Gene3D" id="3.90.930.60">
    <property type="match status" value="1"/>
</dbReference>
<dbReference type="RefSeq" id="WP_143103226.1">
    <property type="nucleotide sequence ID" value="NZ_FOQH01000001.1"/>
</dbReference>
<dbReference type="PANTHER" id="PTHR37809:SF1">
    <property type="entry name" value="RIBOSOMAL PROTEIN S12 METHYLTHIOTRANSFERASE ACCESSORY FACTOR YCAO"/>
    <property type="match status" value="1"/>
</dbReference>
<dbReference type="GO" id="GO:0016740">
    <property type="term" value="F:transferase activity"/>
    <property type="evidence" value="ECO:0007669"/>
    <property type="project" value="UniProtKB-KW"/>
</dbReference>
<organism evidence="2 3">
    <name type="scientific">Albimonas pacifica</name>
    <dbReference type="NCBI Taxonomy" id="1114924"/>
    <lineage>
        <taxon>Bacteria</taxon>
        <taxon>Pseudomonadati</taxon>
        <taxon>Pseudomonadota</taxon>
        <taxon>Alphaproteobacteria</taxon>
        <taxon>Rhodobacterales</taxon>
        <taxon>Paracoccaceae</taxon>
        <taxon>Albimonas</taxon>
    </lineage>
</organism>
<accession>A0A1I3BDT5</accession>
<dbReference type="InterPro" id="IPR027624">
    <property type="entry name" value="TOMM_cyclo_SagD"/>
</dbReference>
<dbReference type="Gene3D" id="3.30.40.250">
    <property type="match status" value="1"/>
</dbReference>
<evidence type="ECO:0000259" key="1">
    <source>
        <dbReference type="PROSITE" id="PS51664"/>
    </source>
</evidence>
<dbReference type="EMBL" id="FOQH01000001">
    <property type="protein sequence ID" value="SFH60475.1"/>
    <property type="molecule type" value="Genomic_DNA"/>
</dbReference>
<dbReference type="InterPro" id="IPR003776">
    <property type="entry name" value="YcaO-like_dom"/>
</dbReference>
<dbReference type="GO" id="GO:0005840">
    <property type="term" value="C:ribosome"/>
    <property type="evidence" value="ECO:0007669"/>
    <property type="project" value="UniProtKB-KW"/>
</dbReference>
<dbReference type="NCBIfam" id="TIGR00702">
    <property type="entry name" value="YcaO-type kinase domain"/>
    <property type="match status" value="1"/>
</dbReference>
<dbReference type="Gene3D" id="3.40.50.720">
    <property type="entry name" value="NAD(P)-binding Rossmann-like Domain"/>
    <property type="match status" value="1"/>
</dbReference>
<dbReference type="InterPro" id="IPR022291">
    <property type="entry name" value="Bacteriocin_synth_cyclodeHase"/>
</dbReference>
<feature type="domain" description="YcaO" evidence="1">
    <location>
        <begin position="395"/>
        <end position="766"/>
    </location>
</feature>
<reference evidence="2 3" key="1">
    <citation type="submission" date="2016-10" db="EMBL/GenBank/DDBJ databases">
        <authorList>
            <person name="de Groot N.N."/>
        </authorList>
    </citation>
    <scope>NUCLEOTIDE SEQUENCE [LARGE SCALE GENOMIC DNA]</scope>
    <source>
        <strain evidence="2 3">CGMCC 1.11030</strain>
    </source>
</reference>
<dbReference type="OrthoDB" id="2379922at2"/>
<name>A0A1I3BDT5_9RHOB</name>
<gene>
    <name evidence="2" type="ORF">SAMN05216258_10121</name>
</gene>
<keyword evidence="2" id="KW-0808">Transferase</keyword>
<keyword evidence="3" id="KW-1185">Reference proteome</keyword>
<evidence type="ECO:0000313" key="3">
    <source>
        <dbReference type="Proteomes" id="UP000199377"/>
    </source>
</evidence>
<dbReference type="Pfam" id="PF02624">
    <property type="entry name" value="YcaO"/>
    <property type="match status" value="1"/>
</dbReference>